<dbReference type="AlphaFoldDB" id="A0A1X6NHB5"/>
<gene>
    <name evidence="3" type="ORF">POSPLADRAFT_1043017</name>
</gene>
<feature type="compositionally biased region" description="Polar residues" evidence="1">
    <location>
        <begin position="73"/>
        <end position="85"/>
    </location>
</feature>
<accession>A0A1X6NHB5</accession>
<feature type="region of interest" description="Disordered" evidence="1">
    <location>
        <begin position="22"/>
        <end position="224"/>
    </location>
</feature>
<dbReference type="OrthoDB" id="2803509at2759"/>
<name>A0A1X6NHB5_9APHY</name>
<feature type="compositionally biased region" description="Acidic residues" evidence="1">
    <location>
        <begin position="152"/>
        <end position="163"/>
    </location>
</feature>
<dbReference type="EMBL" id="KZ110591">
    <property type="protein sequence ID" value="OSX67826.1"/>
    <property type="molecule type" value="Genomic_DNA"/>
</dbReference>
<protein>
    <submittedName>
        <fullName evidence="3">Uncharacterized protein</fullName>
    </submittedName>
</protein>
<evidence type="ECO:0000256" key="2">
    <source>
        <dbReference type="SAM" id="SignalP"/>
    </source>
</evidence>
<proteinExistence type="predicted"/>
<sequence>MRSPVIAFTLFAAAAVSPSLIAAAPTSPNPGSSVRNSPRQVPPLSGLSTTQMKHLSDDGPLPLPDLPADIDNKNSGDSGNQNKGGQTPDGRRAAEQQLHNPASASLDDYYPGHDKRASDEYSAGGNSYTGAAGDTSGGSVVSASHGAGFDGFDGEDGEGDGEPGVDNVGNVAGGDGGDGFSGFSYGGDGDGKGAGGNSYSGAVGPSEGGDVVAASEDSQSTENEGTGASIMYCLFHCAY</sequence>
<keyword evidence="2" id="KW-0732">Signal</keyword>
<organism evidence="3 4">
    <name type="scientific">Postia placenta MAD-698-R-SB12</name>
    <dbReference type="NCBI Taxonomy" id="670580"/>
    <lineage>
        <taxon>Eukaryota</taxon>
        <taxon>Fungi</taxon>
        <taxon>Dikarya</taxon>
        <taxon>Basidiomycota</taxon>
        <taxon>Agaricomycotina</taxon>
        <taxon>Agaricomycetes</taxon>
        <taxon>Polyporales</taxon>
        <taxon>Adustoporiaceae</taxon>
        <taxon>Rhodonia</taxon>
    </lineage>
</organism>
<evidence type="ECO:0000313" key="3">
    <source>
        <dbReference type="EMBL" id="OSX67826.1"/>
    </source>
</evidence>
<dbReference type="RefSeq" id="XP_024344620.1">
    <property type="nucleotide sequence ID" value="XM_024478209.1"/>
</dbReference>
<feature type="compositionally biased region" description="Polar residues" evidence="1">
    <location>
        <begin position="29"/>
        <end position="39"/>
    </location>
</feature>
<evidence type="ECO:0000256" key="1">
    <source>
        <dbReference type="SAM" id="MobiDB-lite"/>
    </source>
</evidence>
<keyword evidence="4" id="KW-1185">Reference proteome</keyword>
<feature type="signal peptide" evidence="2">
    <location>
        <begin position="1"/>
        <end position="23"/>
    </location>
</feature>
<feature type="compositionally biased region" description="Basic and acidic residues" evidence="1">
    <location>
        <begin position="110"/>
        <end position="119"/>
    </location>
</feature>
<reference evidence="3 4" key="1">
    <citation type="submission" date="2017-04" db="EMBL/GenBank/DDBJ databases">
        <title>Genome Sequence of the Model Brown-Rot Fungus Postia placenta SB12.</title>
        <authorList>
            <consortium name="DOE Joint Genome Institute"/>
            <person name="Gaskell J."/>
            <person name="Kersten P."/>
            <person name="Larrondo L.F."/>
            <person name="Canessa P."/>
            <person name="Martinez D."/>
            <person name="Hibbett D."/>
            <person name="Schmoll M."/>
            <person name="Kubicek C.P."/>
            <person name="Martinez A.T."/>
            <person name="Yadav J."/>
            <person name="Master E."/>
            <person name="Magnuson J.K."/>
            <person name="James T."/>
            <person name="Yaver D."/>
            <person name="Berka R."/>
            <person name="Labutti K."/>
            <person name="Lipzen A."/>
            <person name="Aerts A."/>
            <person name="Barry K."/>
            <person name="Henrissat B."/>
            <person name="Blanchette R."/>
            <person name="Grigoriev I."/>
            <person name="Cullen D."/>
        </authorList>
    </citation>
    <scope>NUCLEOTIDE SEQUENCE [LARGE SCALE GENOMIC DNA]</scope>
    <source>
        <strain evidence="3 4">MAD-698-R-SB12</strain>
    </source>
</reference>
<dbReference type="Proteomes" id="UP000194127">
    <property type="component" value="Unassembled WGS sequence"/>
</dbReference>
<dbReference type="GeneID" id="36323159"/>
<feature type="chain" id="PRO_5012055566" evidence="2">
    <location>
        <begin position="24"/>
        <end position="239"/>
    </location>
</feature>
<feature type="compositionally biased region" description="Gly residues" evidence="1">
    <location>
        <begin position="171"/>
        <end position="198"/>
    </location>
</feature>
<feature type="compositionally biased region" description="Low complexity" evidence="1">
    <location>
        <begin position="137"/>
        <end position="147"/>
    </location>
</feature>
<evidence type="ECO:0000313" key="4">
    <source>
        <dbReference type="Proteomes" id="UP000194127"/>
    </source>
</evidence>